<name>A0A8J4X769_CLAMG</name>
<proteinExistence type="predicted"/>
<comment type="subcellular location">
    <subcellularLocation>
        <location evidence="1">Secreted</location>
    </subcellularLocation>
</comment>
<gene>
    <name evidence="3" type="ORF">DAT39_006111</name>
</gene>
<dbReference type="PANTHER" id="PTHR20914">
    <property type="entry name" value="LY6/PLAUR DOMAIN-CONTAINING PROTEIN 8"/>
    <property type="match status" value="1"/>
</dbReference>
<dbReference type="InterPro" id="IPR050918">
    <property type="entry name" value="CNF-like_PLA2_Inhibitor"/>
</dbReference>
<dbReference type="GO" id="GO:0005576">
    <property type="term" value="C:extracellular region"/>
    <property type="evidence" value="ECO:0007669"/>
    <property type="project" value="UniProtKB-SubCell"/>
</dbReference>
<evidence type="ECO:0000313" key="3">
    <source>
        <dbReference type="EMBL" id="KAF5904186.1"/>
    </source>
</evidence>
<keyword evidence="2" id="KW-0964">Secreted</keyword>
<dbReference type="InterPro" id="IPR045860">
    <property type="entry name" value="Snake_toxin-like_sf"/>
</dbReference>
<sequence length="120" mass="12982">LSLTCMQFIPLTNSPEEITCADQCLTSTTSIYTSDGSVPTELSVKTCGTPETCVRGSMNVGVMKMIANTKCCKTNKCNTETMPALSRQASNGKMCYTCEDDNCTRTMECEGNEDRCITAS</sequence>
<dbReference type="PANTHER" id="PTHR20914:SF9">
    <property type="entry name" value="COILED, ISOFORM A"/>
    <property type="match status" value="1"/>
</dbReference>
<evidence type="ECO:0000256" key="2">
    <source>
        <dbReference type="ARBA" id="ARBA00022525"/>
    </source>
</evidence>
<evidence type="ECO:0000313" key="4">
    <source>
        <dbReference type="Proteomes" id="UP000727407"/>
    </source>
</evidence>
<evidence type="ECO:0000256" key="1">
    <source>
        <dbReference type="ARBA" id="ARBA00004613"/>
    </source>
</evidence>
<reference evidence="3" key="1">
    <citation type="submission" date="2020-07" db="EMBL/GenBank/DDBJ databases">
        <title>Clarias magur genome sequencing, assembly and annotation.</title>
        <authorList>
            <person name="Kushwaha B."/>
            <person name="Kumar R."/>
            <person name="Das P."/>
            <person name="Joshi C.G."/>
            <person name="Kumar D."/>
            <person name="Nagpure N.S."/>
            <person name="Pandey M."/>
            <person name="Agarwal S."/>
            <person name="Srivastava S."/>
            <person name="Singh M."/>
            <person name="Sahoo L."/>
            <person name="Jayasankar P."/>
            <person name="Meher P.K."/>
            <person name="Koringa P.G."/>
            <person name="Iquebal M.A."/>
            <person name="Das S.P."/>
            <person name="Bit A."/>
            <person name="Patnaik S."/>
            <person name="Patel N."/>
            <person name="Shah T.M."/>
            <person name="Hinsu A."/>
            <person name="Jena J.K."/>
        </authorList>
    </citation>
    <scope>NUCLEOTIDE SEQUENCE</scope>
    <source>
        <strain evidence="3">CIFAMagur01</strain>
        <tissue evidence="3">Testis</tissue>
    </source>
</reference>
<dbReference type="SUPFAM" id="SSF57302">
    <property type="entry name" value="Snake toxin-like"/>
    <property type="match status" value="1"/>
</dbReference>
<keyword evidence="3" id="KW-0675">Receptor</keyword>
<organism evidence="3 4">
    <name type="scientific">Clarias magur</name>
    <name type="common">Asian catfish</name>
    <name type="synonym">Macropteronotus magur</name>
    <dbReference type="NCBI Taxonomy" id="1594786"/>
    <lineage>
        <taxon>Eukaryota</taxon>
        <taxon>Metazoa</taxon>
        <taxon>Chordata</taxon>
        <taxon>Craniata</taxon>
        <taxon>Vertebrata</taxon>
        <taxon>Euteleostomi</taxon>
        <taxon>Actinopterygii</taxon>
        <taxon>Neopterygii</taxon>
        <taxon>Teleostei</taxon>
        <taxon>Ostariophysi</taxon>
        <taxon>Siluriformes</taxon>
        <taxon>Clariidae</taxon>
        <taxon>Clarias</taxon>
    </lineage>
</organism>
<dbReference type="OrthoDB" id="5945173at2759"/>
<accession>A0A8J4X769</accession>
<feature type="non-terminal residue" evidence="3">
    <location>
        <position position="120"/>
    </location>
</feature>
<keyword evidence="4" id="KW-1185">Reference proteome</keyword>
<dbReference type="AlphaFoldDB" id="A0A8J4X769"/>
<feature type="non-terminal residue" evidence="3">
    <location>
        <position position="1"/>
    </location>
</feature>
<dbReference type="Proteomes" id="UP000727407">
    <property type="component" value="Unassembled WGS sequence"/>
</dbReference>
<dbReference type="EMBL" id="QNUK01000062">
    <property type="protein sequence ID" value="KAF5904186.1"/>
    <property type="molecule type" value="Genomic_DNA"/>
</dbReference>
<dbReference type="Gene3D" id="2.10.60.10">
    <property type="entry name" value="CD59"/>
    <property type="match status" value="1"/>
</dbReference>
<comment type="caution">
    <text evidence="3">The sequence shown here is derived from an EMBL/GenBank/DDBJ whole genome shotgun (WGS) entry which is preliminary data.</text>
</comment>
<protein>
    <submittedName>
        <fullName evidence="3">Urokinase plasminogen activator surface receptor-like</fullName>
    </submittedName>
</protein>